<dbReference type="PANTHER" id="PTHR45887:SF1">
    <property type="entry name" value="TRANSLATION INITIATION FACTOR EIF-2B SUBUNIT EPSILON"/>
    <property type="match status" value="1"/>
</dbReference>
<dbReference type="PROSITE" id="PS51363">
    <property type="entry name" value="W2"/>
    <property type="match status" value="1"/>
</dbReference>
<feature type="domain" description="W2" evidence="7">
    <location>
        <begin position="269"/>
        <end position="443"/>
    </location>
</feature>
<evidence type="ECO:0000256" key="3">
    <source>
        <dbReference type="ARBA" id="ARBA00022490"/>
    </source>
</evidence>
<dbReference type="Proteomes" id="UP000623129">
    <property type="component" value="Unassembled WGS sequence"/>
</dbReference>
<evidence type="ECO:0000256" key="6">
    <source>
        <dbReference type="ARBA" id="ARBA00046432"/>
    </source>
</evidence>
<dbReference type="SMART" id="SM00515">
    <property type="entry name" value="eIF5C"/>
    <property type="match status" value="1"/>
</dbReference>
<dbReference type="InterPro" id="IPR016024">
    <property type="entry name" value="ARM-type_fold"/>
</dbReference>
<dbReference type="GO" id="GO:0031369">
    <property type="term" value="F:translation initiation factor binding"/>
    <property type="evidence" value="ECO:0007669"/>
    <property type="project" value="InterPro"/>
</dbReference>
<dbReference type="FunFam" id="1.25.40.180:FF:000022">
    <property type="entry name" value="Translation initiation factor eIF-2B epsilon subunit"/>
    <property type="match status" value="1"/>
</dbReference>
<dbReference type="OrthoDB" id="424572at2759"/>
<evidence type="ECO:0000259" key="7">
    <source>
        <dbReference type="PROSITE" id="PS51363"/>
    </source>
</evidence>
<dbReference type="InterPro" id="IPR011004">
    <property type="entry name" value="Trimer_LpxA-like_sf"/>
</dbReference>
<evidence type="ECO:0000256" key="1">
    <source>
        <dbReference type="ARBA" id="ARBA00004514"/>
    </source>
</evidence>
<dbReference type="InterPro" id="IPR003307">
    <property type="entry name" value="W2_domain"/>
</dbReference>
<evidence type="ECO:0000256" key="2">
    <source>
        <dbReference type="ARBA" id="ARBA00007878"/>
    </source>
</evidence>
<dbReference type="CDD" id="cd11558">
    <property type="entry name" value="W2_eIF2B_epsilon"/>
    <property type="match status" value="1"/>
</dbReference>
<keyword evidence="8" id="KW-0396">Initiation factor</keyword>
<dbReference type="Pfam" id="PF02020">
    <property type="entry name" value="W2"/>
    <property type="match status" value="1"/>
</dbReference>
<comment type="subunit">
    <text evidence="6">Component of the translation initiation factor 2B (eIF2B) complex which is a heterodecamer of two sets of five different subunits: alpha, beta, gamma, delta and epsilon. Subunits alpha, beta and delta comprise a regulatory subcomplex and subunits epsilon and gamma comprise a catalytic subcomplex. Within the complex, the hexameric regulatory complex resides at the center, with the two heterodimeric catalytic subcomplexes bound on opposite sides.</text>
</comment>
<sequence>MSVGHALSEVDVKVKVMIFSDISLSPSVSIGAFSAIGSDISLSPSVSIGAFSAIGSGTTIGDNSSVSNSVIGELCTIGRNVSIDGCYIWDDVTIEDGCRLSHSIVCDGVHLRAGATLEPGVILSFKVEVGQNITIPAYSKVSLLPQPGKQDSDEELEYADTDSCVIDSPSIASISPANAEHDHASFDTKQSGLSEGGLSGVGYIWTSCETGNEEEWRYSVAPIPEDKLNEFYTKMLDEDETSSDEEQTGITHSGELLSETKSTNFDDSDGEYKGDVVKFDKEVEETFERALGGVAEENVQLEINSLRLSFNVTHAECAGALFQSVIKSALVASNSSKSNLLKATIDAIEKSKGLLKYFITTTDEEIEVILKFEEMCMETTREFSPIFSSVLHQLYDKEVITEDAILKWESEKAEADESDKVFVKQSEAFLKWLKEAPEEDDEDE</sequence>
<proteinExistence type="inferred from homology"/>
<comment type="similarity">
    <text evidence="2">Belongs to the eIF-2B gamma/epsilon subunits family.</text>
</comment>
<dbReference type="InterPro" id="IPR056764">
    <property type="entry name" value="LbH_EIF2B3/5"/>
</dbReference>
<dbReference type="Gene3D" id="1.25.40.180">
    <property type="match status" value="1"/>
</dbReference>
<keyword evidence="3" id="KW-0963">Cytoplasm</keyword>
<reference evidence="8" key="1">
    <citation type="submission" date="2020-01" db="EMBL/GenBank/DDBJ databases">
        <title>Genome sequence of Kobresia littledalei, the first chromosome-level genome in the family Cyperaceae.</title>
        <authorList>
            <person name="Qu G."/>
        </authorList>
    </citation>
    <scope>NUCLEOTIDE SEQUENCE</scope>
    <source>
        <strain evidence="8">C.B.Clarke</strain>
        <tissue evidence="8">Leaf</tissue>
    </source>
</reference>
<dbReference type="InterPro" id="IPR051956">
    <property type="entry name" value="eIF2B_epsilon"/>
</dbReference>
<comment type="caution">
    <text evidence="8">The sequence shown here is derived from an EMBL/GenBank/DDBJ whole genome shotgun (WGS) entry which is preliminary data.</text>
</comment>
<dbReference type="SUPFAM" id="SSF51161">
    <property type="entry name" value="Trimeric LpxA-like enzymes"/>
    <property type="match status" value="1"/>
</dbReference>
<dbReference type="GO" id="GO:0005085">
    <property type="term" value="F:guanyl-nucleotide exchange factor activity"/>
    <property type="evidence" value="ECO:0007669"/>
    <property type="project" value="InterPro"/>
</dbReference>
<dbReference type="GO" id="GO:0005829">
    <property type="term" value="C:cytosol"/>
    <property type="evidence" value="ECO:0007669"/>
    <property type="project" value="UniProtKB-SubCell"/>
</dbReference>
<dbReference type="CDD" id="cd05787">
    <property type="entry name" value="LbH_eIF2B_epsilon"/>
    <property type="match status" value="1"/>
</dbReference>
<keyword evidence="9" id="KW-1185">Reference proteome</keyword>
<dbReference type="PANTHER" id="PTHR45887">
    <property type="entry name" value="TRANSLATION INITIATION FACTOR EIF-2B SUBUNIT EPSILON"/>
    <property type="match status" value="1"/>
</dbReference>
<protein>
    <recommendedName>
        <fullName evidence="4">Translation initiation factor eIF2B subunit epsilon</fullName>
    </recommendedName>
    <alternativeName>
        <fullName evidence="5">eIF2B GDP-GTP exchange factor subunit epsilon</fullName>
    </alternativeName>
</protein>
<dbReference type="Gene3D" id="2.160.10.10">
    <property type="entry name" value="Hexapeptide repeat proteins"/>
    <property type="match status" value="1"/>
</dbReference>
<evidence type="ECO:0000256" key="5">
    <source>
        <dbReference type="ARBA" id="ARBA00044345"/>
    </source>
</evidence>
<dbReference type="GO" id="GO:0005851">
    <property type="term" value="C:eukaryotic translation initiation factor 2B complex"/>
    <property type="evidence" value="ECO:0007669"/>
    <property type="project" value="TreeGrafter"/>
</dbReference>
<evidence type="ECO:0000313" key="8">
    <source>
        <dbReference type="EMBL" id="KAF3323385.1"/>
    </source>
</evidence>
<evidence type="ECO:0000313" key="9">
    <source>
        <dbReference type="Proteomes" id="UP000623129"/>
    </source>
</evidence>
<dbReference type="Pfam" id="PF25084">
    <property type="entry name" value="LbH_EIF2B"/>
    <property type="match status" value="1"/>
</dbReference>
<dbReference type="EMBL" id="SWLB01000023">
    <property type="protein sequence ID" value="KAF3323385.1"/>
    <property type="molecule type" value="Genomic_DNA"/>
</dbReference>
<dbReference type="FunFam" id="2.160.10.10:FF:000029">
    <property type="entry name" value="Trimeric LpxA-like enzyme"/>
    <property type="match status" value="1"/>
</dbReference>
<comment type="subcellular location">
    <subcellularLocation>
        <location evidence="1">Cytoplasm</location>
        <location evidence="1">Cytosol</location>
    </subcellularLocation>
</comment>
<evidence type="ECO:0000256" key="4">
    <source>
        <dbReference type="ARBA" id="ARBA00044144"/>
    </source>
</evidence>
<organism evidence="8 9">
    <name type="scientific">Carex littledalei</name>
    <dbReference type="NCBI Taxonomy" id="544730"/>
    <lineage>
        <taxon>Eukaryota</taxon>
        <taxon>Viridiplantae</taxon>
        <taxon>Streptophyta</taxon>
        <taxon>Embryophyta</taxon>
        <taxon>Tracheophyta</taxon>
        <taxon>Spermatophyta</taxon>
        <taxon>Magnoliopsida</taxon>
        <taxon>Liliopsida</taxon>
        <taxon>Poales</taxon>
        <taxon>Cyperaceae</taxon>
        <taxon>Cyperoideae</taxon>
        <taxon>Cariceae</taxon>
        <taxon>Carex</taxon>
        <taxon>Carex subgen. Euthyceras</taxon>
    </lineage>
</organism>
<name>A0A833VF01_9POAL</name>
<dbReference type="InterPro" id="IPR044123">
    <property type="entry name" value="W2_eIF2B_epsilon"/>
</dbReference>
<gene>
    <name evidence="8" type="ORF">FCM35_KLT12116</name>
</gene>
<dbReference type="SUPFAM" id="SSF48371">
    <property type="entry name" value="ARM repeat"/>
    <property type="match status" value="1"/>
</dbReference>
<dbReference type="AlphaFoldDB" id="A0A833VF01"/>
<keyword evidence="8" id="KW-0648">Protein biosynthesis</keyword>
<accession>A0A833VF01</accession>
<dbReference type="GO" id="GO:0003743">
    <property type="term" value="F:translation initiation factor activity"/>
    <property type="evidence" value="ECO:0007669"/>
    <property type="project" value="UniProtKB-KW"/>
</dbReference>